<sequence length="433" mass="48242">MSKINPENSLSVLLIATAALVIFSPLCAVGLLEDEQELLHLAKTNFGISNADFASAASAAAIRFSHSMFHLPDTLAVRLPGAIAVWLLSFGVFKFRGDNEKRKYAFLASLIFLSSYPISAIAYHAYSLIIPAFFLIGALLLLFRLLENPSFSRNLLLFILTGACAIFFLKIYAILLFAASILIFTKKEKRAATLPKCLISLATAFLISFSAWAALTQSIGNASQILFESAWLTEPFADASRLSATTIWLTLSFFPWSIPIIVALGWIVCHPQWVKNKFLAADRFRKFGIFMLAIFILLCANFNNISFILLIAAIFFNASAVSHFLLSQIHNHSVTWRISGGIFGVFIGTFALLYIAAISGVSFSMFGYAMQPNPDWNVGTILLLVAIATGLYSLSRNYRTIRFRDRYLYDIVILYLLSQIFYKIYINPYLITP</sequence>
<feature type="transmembrane region" description="Helical" evidence="1">
    <location>
        <begin position="407"/>
        <end position="426"/>
    </location>
</feature>
<feature type="transmembrane region" description="Helical" evidence="1">
    <location>
        <begin position="197"/>
        <end position="215"/>
    </location>
</feature>
<accession>A0A9D1IMD8</accession>
<protein>
    <submittedName>
        <fullName evidence="2">Uncharacterized protein</fullName>
    </submittedName>
</protein>
<organism evidence="2 3">
    <name type="scientific">Candidatus Limisoma intestinavium</name>
    <dbReference type="NCBI Taxonomy" id="2840856"/>
    <lineage>
        <taxon>Bacteria</taxon>
        <taxon>Pseudomonadati</taxon>
        <taxon>Bacteroidota</taxon>
        <taxon>Bacteroidia</taxon>
        <taxon>Bacteroidales</taxon>
        <taxon>Candidatus Limisoma</taxon>
    </lineage>
</organism>
<dbReference type="Proteomes" id="UP000824076">
    <property type="component" value="Unassembled WGS sequence"/>
</dbReference>
<dbReference type="EMBL" id="DVMS01000227">
    <property type="protein sequence ID" value="HIU39615.1"/>
    <property type="molecule type" value="Genomic_DNA"/>
</dbReference>
<feature type="transmembrane region" description="Helical" evidence="1">
    <location>
        <begin position="309"/>
        <end position="326"/>
    </location>
</feature>
<feature type="transmembrane region" description="Helical" evidence="1">
    <location>
        <begin position="247"/>
        <end position="267"/>
    </location>
</feature>
<evidence type="ECO:0000313" key="2">
    <source>
        <dbReference type="EMBL" id="HIU39615.1"/>
    </source>
</evidence>
<feature type="transmembrane region" description="Helical" evidence="1">
    <location>
        <begin position="116"/>
        <end position="143"/>
    </location>
</feature>
<name>A0A9D1IMD8_9BACT</name>
<comment type="caution">
    <text evidence="2">The sequence shown here is derived from an EMBL/GenBank/DDBJ whole genome shotgun (WGS) entry which is preliminary data.</text>
</comment>
<keyword evidence="1" id="KW-0472">Membrane</keyword>
<feature type="transmembrane region" description="Helical" evidence="1">
    <location>
        <begin position="376"/>
        <end position="395"/>
    </location>
</feature>
<feature type="transmembrane region" description="Helical" evidence="1">
    <location>
        <begin position="287"/>
        <end position="303"/>
    </location>
</feature>
<proteinExistence type="predicted"/>
<gene>
    <name evidence="2" type="ORF">IAD18_08125</name>
</gene>
<reference evidence="2" key="1">
    <citation type="submission" date="2020-10" db="EMBL/GenBank/DDBJ databases">
        <authorList>
            <person name="Gilroy R."/>
        </authorList>
    </citation>
    <scope>NUCLEOTIDE SEQUENCE</scope>
    <source>
        <strain evidence="2">17073</strain>
    </source>
</reference>
<evidence type="ECO:0000313" key="3">
    <source>
        <dbReference type="Proteomes" id="UP000824076"/>
    </source>
</evidence>
<feature type="transmembrane region" description="Helical" evidence="1">
    <location>
        <begin position="338"/>
        <end position="370"/>
    </location>
</feature>
<feature type="transmembrane region" description="Helical" evidence="1">
    <location>
        <begin position="75"/>
        <end position="95"/>
    </location>
</feature>
<feature type="transmembrane region" description="Helical" evidence="1">
    <location>
        <begin position="155"/>
        <end position="185"/>
    </location>
</feature>
<keyword evidence="1" id="KW-1133">Transmembrane helix</keyword>
<feature type="transmembrane region" description="Helical" evidence="1">
    <location>
        <begin position="12"/>
        <end position="32"/>
    </location>
</feature>
<evidence type="ECO:0000256" key="1">
    <source>
        <dbReference type="SAM" id="Phobius"/>
    </source>
</evidence>
<keyword evidence="1" id="KW-0812">Transmembrane</keyword>
<reference evidence="2" key="2">
    <citation type="journal article" date="2021" name="PeerJ">
        <title>Extensive microbial diversity within the chicken gut microbiome revealed by metagenomics and culture.</title>
        <authorList>
            <person name="Gilroy R."/>
            <person name="Ravi A."/>
            <person name="Getino M."/>
            <person name="Pursley I."/>
            <person name="Horton D.L."/>
            <person name="Alikhan N.F."/>
            <person name="Baker D."/>
            <person name="Gharbi K."/>
            <person name="Hall N."/>
            <person name="Watson M."/>
            <person name="Adriaenssens E.M."/>
            <person name="Foster-Nyarko E."/>
            <person name="Jarju S."/>
            <person name="Secka A."/>
            <person name="Antonio M."/>
            <person name="Oren A."/>
            <person name="Chaudhuri R.R."/>
            <person name="La Ragione R."/>
            <person name="Hildebrand F."/>
            <person name="Pallen M.J."/>
        </authorList>
    </citation>
    <scope>NUCLEOTIDE SEQUENCE</scope>
    <source>
        <strain evidence="2">17073</strain>
    </source>
</reference>
<dbReference type="AlphaFoldDB" id="A0A9D1IMD8"/>